<protein>
    <submittedName>
        <fullName evidence="4">Gfo/Idh/MocA family oxidoreductase</fullName>
    </submittedName>
</protein>
<dbReference type="AlphaFoldDB" id="A0ABD5E4A4"/>
<evidence type="ECO:0000259" key="2">
    <source>
        <dbReference type="Pfam" id="PF01408"/>
    </source>
</evidence>
<dbReference type="InterPro" id="IPR055170">
    <property type="entry name" value="GFO_IDH_MocA-like_dom"/>
</dbReference>
<dbReference type="InterPro" id="IPR000683">
    <property type="entry name" value="Gfo/Idh/MocA-like_OxRdtase_N"/>
</dbReference>
<dbReference type="GO" id="GO:0016491">
    <property type="term" value="F:oxidoreductase activity"/>
    <property type="evidence" value="ECO:0007669"/>
    <property type="project" value="UniProtKB-KW"/>
</dbReference>
<dbReference type="SUPFAM" id="SSF55347">
    <property type="entry name" value="Glyceraldehyde-3-phosphate dehydrogenase-like, C-terminal domain"/>
    <property type="match status" value="1"/>
</dbReference>
<dbReference type="SUPFAM" id="SSF51735">
    <property type="entry name" value="NAD(P)-binding Rossmann-fold domains"/>
    <property type="match status" value="1"/>
</dbReference>
<organism evidence="4 5">
    <name type="scientific">Streptomyces evansiae</name>
    <dbReference type="NCBI Taxonomy" id="3075535"/>
    <lineage>
        <taxon>Bacteria</taxon>
        <taxon>Bacillati</taxon>
        <taxon>Actinomycetota</taxon>
        <taxon>Actinomycetes</taxon>
        <taxon>Kitasatosporales</taxon>
        <taxon>Streptomycetaceae</taxon>
        <taxon>Streptomyces</taxon>
    </lineage>
</organism>
<keyword evidence="1" id="KW-0560">Oxidoreductase</keyword>
<evidence type="ECO:0000256" key="1">
    <source>
        <dbReference type="ARBA" id="ARBA00023002"/>
    </source>
</evidence>
<dbReference type="InterPro" id="IPR050463">
    <property type="entry name" value="Gfo/Idh/MocA_oxidrdct_glycsds"/>
</dbReference>
<feature type="domain" description="GFO/IDH/MocA-like oxidoreductase" evidence="3">
    <location>
        <begin position="153"/>
        <end position="245"/>
    </location>
</feature>
<reference evidence="5" key="1">
    <citation type="submission" date="2023-07" db="EMBL/GenBank/DDBJ databases">
        <title>30 novel species of actinomycetes from the DSMZ collection.</title>
        <authorList>
            <person name="Nouioui I."/>
        </authorList>
    </citation>
    <scope>NUCLEOTIDE SEQUENCE [LARGE SCALE GENOMIC DNA]</scope>
    <source>
        <strain evidence="5">DSM 41982</strain>
    </source>
</reference>
<comment type="caution">
    <text evidence="4">The sequence shown here is derived from an EMBL/GenBank/DDBJ whole genome shotgun (WGS) entry which is preliminary data.</text>
</comment>
<dbReference type="Pfam" id="PF22725">
    <property type="entry name" value="GFO_IDH_MocA_C3"/>
    <property type="match status" value="1"/>
</dbReference>
<evidence type="ECO:0000313" key="4">
    <source>
        <dbReference type="EMBL" id="MDT0415498.1"/>
    </source>
</evidence>
<dbReference type="Pfam" id="PF01408">
    <property type="entry name" value="GFO_IDH_MocA"/>
    <property type="match status" value="1"/>
</dbReference>
<sequence>MSTQRIGLVGSGSWAERTHAPALAAHPGVAFTGVWGRRPEAAAALAATHGVPAHSGEDGFAELLEASDALAFALPPDVQAPLATRAAEAGRHLLLDKPVATDVATARALADAATGAGVSSVVFTTMRFAPASAEWLAELAGRDGWITGRAEWFGGLYGSDADPSPESPWRREKGGLWDVGPHALSVLFAVLGDVEAITAVRGAPDLTHLILRHTSGATSSAALTLSAPKAAAGVSVTFRGTEGVASLPEGRDTSVTSFTAAIDALLTAIDTKTPHACDVRFGARLTELLAEAEEQLRAAGE</sequence>
<dbReference type="RefSeq" id="WP_007830279.1">
    <property type="nucleotide sequence ID" value="NZ_JAVRER010000009.1"/>
</dbReference>
<dbReference type="PANTHER" id="PTHR43818:SF11">
    <property type="entry name" value="BCDNA.GH03377"/>
    <property type="match status" value="1"/>
</dbReference>
<accession>A0ABD5E4A4</accession>
<dbReference type="InterPro" id="IPR036291">
    <property type="entry name" value="NAD(P)-bd_dom_sf"/>
</dbReference>
<dbReference type="EMBL" id="JAVRER010000009">
    <property type="protein sequence ID" value="MDT0415498.1"/>
    <property type="molecule type" value="Genomic_DNA"/>
</dbReference>
<evidence type="ECO:0000313" key="5">
    <source>
        <dbReference type="Proteomes" id="UP001183607"/>
    </source>
</evidence>
<gene>
    <name evidence="4" type="ORF">RM574_08340</name>
</gene>
<dbReference type="Gene3D" id="3.30.360.10">
    <property type="entry name" value="Dihydrodipicolinate Reductase, domain 2"/>
    <property type="match status" value="1"/>
</dbReference>
<name>A0ABD5E4A4_9ACTN</name>
<evidence type="ECO:0000259" key="3">
    <source>
        <dbReference type="Pfam" id="PF22725"/>
    </source>
</evidence>
<dbReference type="Proteomes" id="UP001183607">
    <property type="component" value="Unassembled WGS sequence"/>
</dbReference>
<proteinExistence type="predicted"/>
<feature type="domain" description="Gfo/Idh/MocA-like oxidoreductase N-terminal" evidence="2">
    <location>
        <begin position="5"/>
        <end position="119"/>
    </location>
</feature>
<dbReference type="PANTHER" id="PTHR43818">
    <property type="entry name" value="BCDNA.GH03377"/>
    <property type="match status" value="1"/>
</dbReference>
<dbReference type="Gene3D" id="3.40.50.720">
    <property type="entry name" value="NAD(P)-binding Rossmann-like Domain"/>
    <property type="match status" value="1"/>
</dbReference>